<dbReference type="InterPro" id="IPR036188">
    <property type="entry name" value="FAD/NAD-bd_sf"/>
</dbReference>
<name>A0ABT0CB69_THEVL</name>
<dbReference type="Gene3D" id="3.50.50.60">
    <property type="entry name" value="FAD/NAD(P)-binding domain"/>
    <property type="match status" value="1"/>
</dbReference>
<organism evidence="2 3">
    <name type="scientific">Thermostichus vulcanus str. 'Rupite'</name>
    <dbReference type="NCBI Taxonomy" id="2813851"/>
    <lineage>
        <taxon>Bacteria</taxon>
        <taxon>Bacillati</taxon>
        <taxon>Cyanobacteriota</taxon>
        <taxon>Cyanophyceae</taxon>
        <taxon>Thermostichales</taxon>
        <taxon>Thermostichaceae</taxon>
        <taxon>Thermostichus</taxon>
    </lineage>
</organism>
<dbReference type="Pfam" id="PF01593">
    <property type="entry name" value="Amino_oxidase"/>
    <property type="match status" value="1"/>
</dbReference>
<feature type="domain" description="Amine oxidase" evidence="1">
    <location>
        <begin position="117"/>
        <end position="352"/>
    </location>
</feature>
<dbReference type="EMBL" id="JAFIRA010000019">
    <property type="protein sequence ID" value="MCJ2543013.1"/>
    <property type="molecule type" value="Genomic_DNA"/>
</dbReference>
<sequence>MQADGTNLPFADVIVIGAGVAGLVCARQLLRAGLQVLVLEKSAGLGGRMATRRVEHAGQTVPVDHGAQYLTADSDGLNRWVKELLSLGLLTEWTRSLHLLDADGLHPEDPNDEKPRYICPQGMSALAKHMATPLQVHRQTRVVSLKPLEKAWQISTDNGCVYQAASLVVAIPAPQMLPLLEEALPSTSNLLSLLGYAEYLSCIAVLAGYGEGIPLPDWKGIKCLGDPLMVWLGLDSSKRSESMPPVIVVHGGPEWSSLYLEATPSELEQAGRDLLAHAAKRVQPELATPEWMQVHRWRYSLPVETMGLASLGTRVSASDAVGLPLVCAGDWCAGGRIEGAWLSGQDAAQKLLEMLGIPLPARFGAL</sequence>
<dbReference type="Pfam" id="PF13450">
    <property type="entry name" value="NAD_binding_8"/>
    <property type="match status" value="1"/>
</dbReference>
<keyword evidence="3" id="KW-1185">Reference proteome</keyword>
<reference evidence="2" key="1">
    <citation type="submission" date="2021-02" db="EMBL/GenBank/DDBJ databases">
        <title>The CRISPR/cas machinery reduction and long-range gene transfer in the hot spring cyanobacterium Synechococcus.</title>
        <authorList>
            <person name="Dvorak P."/>
            <person name="Jahodarova E."/>
            <person name="Hasler P."/>
            <person name="Poulickova A."/>
        </authorList>
    </citation>
    <scope>NUCLEOTIDE SEQUENCE</scope>
    <source>
        <strain evidence="2">Rupite</strain>
    </source>
</reference>
<dbReference type="SUPFAM" id="SSF51905">
    <property type="entry name" value="FAD/NAD(P)-binding domain"/>
    <property type="match status" value="1"/>
</dbReference>
<accession>A0ABT0CB69</accession>
<proteinExistence type="predicted"/>
<dbReference type="PANTHER" id="PTHR16128">
    <property type="entry name" value="FAD/NAD(P)-BINDING OXIDOREDUCTASE FAMILY PROTEIN"/>
    <property type="match status" value="1"/>
</dbReference>
<evidence type="ECO:0000259" key="1">
    <source>
        <dbReference type="Pfam" id="PF01593"/>
    </source>
</evidence>
<dbReference type="PANTHER" id="PTHR16128:SF5">
    <property type="entry name" value="FAD_NAD(P)-BINDING OXIDOREDUCTASE FAMILY PROTEIN"/>
    <property type="match status" value="1"/>
</dbReference>
<dbReference type="Gene3D" id="3.90.660.10">
    <property type="match status" value="1"/>
</dbReference>
<evidence type="ECO:0000313" key="3">
    <source>
        <dbReference type="Proteomes" id="UP000830835"/>
    </source>
</evidence>
<gene>
    <name evidence="2" type="ORF">JX360_08855</name>
</gene>
<dbReference type="PRINTS" id="PR00420">
    <property type="entry name" value="RNGMNOXGNASE"/>
</dbReference>
<dbReference type="InterPro" id="IPR002937">
    <property type="entry name" value="Amino_oxidase"/>
</dbReference>
<comment type="caution">
    <text evidence="2">The sequence shown here is derived from an EMBL/GenBank/DDBJ whole genome shotgun (WGS) entry which is preliminary data.</text>
</comment>
<protein>
    <submittedName>
        <fullName evidence="2">FAD-dependent oxidoreductase</fullName>
    </submittedName>
</protein>
<evidence type="ECO:0000313" key="2">
    <source>
        <dbReference type="EMBL" id="MCJ2543013.1"/>
    </source>
</evidence>
<dbReference type="Proteomes" id="UP000830835">
    <property type="component" value="Unassembled WGS sequence"/>
</dbReference>